<protein>
    <recommendedName>
        <fullName evidence="8">Rhodopsin domain-containing protein</fullName>
    </recommendedName>
</protein>
<keyword evidence="3 7" id="KW-1133">Transmembrane helix</keyword>
<feature type="transmembrane region" description="Helical" evidence="7">
    <location>
        <begin position="392"/>
        <end position="413"/>
    </location>
</feature>
<feature type="transmembrane region" description="Helical" evidence="7">
    <location>
        <begin position="591"/>
        <end position="610"/>
    </location>
</feature>
<dbReference type="GeneID" id="70192161"/>
<keyword evidence="10" id="KW-1185">Reference proteome</keyword>
<dbReference type="EMBL" id="JAGTJQ010000006">
    <property type="protein sequence ID" value="KAH7029558.1"/>
    <property type="molecule type" value="Genomic_DNA"/>
</dbReference>
<dbReference type="PANTHER" id="PTHR33048:SF47">
    <property type="entry name" value="INTEGRAL MEMBRANE PROTEIN-RELATED"/>
    <property type="match status" value="1"/>
</dbReference>
<evidence type="ECO:0000256" key="2">
    <source>
        <dbReference type="ARBA" id="ARBA00022692"/>
    </source>
</evidence>
<evidence type="ECO:0000313" key="10">
    <source>
        <dbReference type="Proteomes" id="UP000756346"/>
    </source>
</evidence>
<comment type="caution">
    <text evidence="9">The sequence shown here is derived from an EMBL/GenBank/DDBJ whole genome shotgun (WGS) entry which is preliminary data.</text>
</comment>
<feature type="transmembrane region" description="Helical" evidence="7">
    <location>
        <begin position="502"/>
        <end position="524"/>
    </location>
</feature>
<organism evidence="9 10">
    <name type="scientific">Microdochium trichocladiopsis</name>
    <dbReference type="NCBI Taxonomy" id="1682393"/>
    <lineage>
        <taxon>Eukaryota</taxon>
        <taxon>Fungi</taxon>
        <taxon>Dikarya</taxon>
        <taxon>Ascomycota</taxon>
        <taxon>Pezizomycotina</taxon>
        <taxon>Sordariomycetes</taxon>
        <taxon>Xylariomycetidae</taxon>
        <taxon>Xylariales</taxon>
        <taxon>Microdochiaceae</taxon>
        <taxon>Microdochium</taxon>
    </lineage>
</organism>
<evidence type="ECO:0000256" key="6">
    <source>
        <dbReference type="SAM" id="MobiDB-lite"/>
    </source>
</evidence>
<feature type="compositionally biased region" description="Polar residues" evidence="6">
    <location>
        <begin position="693"/>
        <end position="708"/>
    </location>
</feature>
<evidence type="ECO:0000256" key="3">
    <source>
        <dbReference type="ARBA" id="ARBA00022989"/>
    </source>
</evidence>
<feature type="transmembrane region" description="Helical" evidence="7">
    <location>
        <begin position="560"/>
        <end position="579"/>
    </location>
</feature>
<accession>A0A9P9BMF4</accession>
<dbReference type="GO" id="GO:0016020">
    <property type="term" value="C:membrane"/>
    <property type="evidence" value="ECO:0007669"/>
    <property type="project" value="UniProtKB-SubCell"/>
</dbReference>
<dbReference type="InterPro" id="IPR049326">
    <property type="entry name" value="Rhodopsin_dom_fungi"/>
</dbReference>
<comment type="subcellular location">
    <subcellularLocation>
        <location evidence="1">Membrane</location>
        <topology evidence="1">Multi-pass membrane protein</topology>
    </subcellularLocation>
</comment>
<gene>
    <name evidence="9" type="ORF">B0I36DRAFT_432308</name>
</gene>
<evidence type="ECO:0000256" key="5">
    <source>
        <dbReference type="ARBA" id="ARBA00038359"/>
    </source>
</evidence>
<evidence type="ECO:0000256" key="7">
    <source>
        <dbReference type="SAM" id="Phobius"/>
    </source>
</evidence>
<keyword evidence="4 7" id="KW-0472">Membrane</keyword>
<feature type="region of interest" description="Disordered" evidence="6">
    <location>
        <begin position="788"/>
        <end position="808"/>
    </location>
</feature>
<evidence type="ECO:0000313" key="9">
    <source>
        <dbReference type="EMBL" id="KAH7029558.1"/>
    </source>
</evidence>
<name>A0A9P9BMF4_9PEZI</name>
<feature type="transmembrane region" description="Helical" evidence="7">
    <location>
        <begin position="425"/>
        <end position="448"/>
    </location>
</feature>
<dbReference type="AlphaFoldDB" id="A0A9P9BMF4"/>
<feature type="region of interest" description="Disordered" evidence="6">
    <location>
        <begin position="683"/>
        <end position="754"/>
    </location>
</feature>
<feature type="compositionally biased region" description="Basic residues" evidence="6">
    <location>
        <begin position="710"/>
        <end position="723"/>
    </location>
</feature>
<feature type="transmembrane region" description="Helical" evidence="7">
    <location>
        <begin position="630"/>
        <end position="653"/>
    </location>
</feature>
<reference evidence="9" key="1">
    <citation type="journal article" date="2021" name="Nat. Commun.">
        <title>Genetic determinants of endophytism in the Arabidopsis root mycobiome.</title>
        <authorList>
            <person name="Mesny F."/>
            <person name="Miyauchi S."/>
            <person name="Thiergart T."/>
            <person name="Pickel B."/>
            <person name="Atanasova L."/>
            <person name="Karlsson M."/>
            <person name="Huettel B."/>
            <person name="Barry K.W."/>
            <person name="Haridas S."/>
            <person name="Chen C."/>
            <person name="Bauer D."/>
            <person name="Andreopoulos W."/>
            <person name="Pangilinan J."/>
            <person name="LaButti K."/>
            <person name="Riley R."/>
            <person name="Lipzen A."/>
            <person name="Clum A."/>
            <person name="Drula E."/>
            <person name="Henrissat B."/>
            <person name="Kohler A."/>
            <person name="Grigoriev I.V."/>
            <person name="Martin F.M."/>
            <person name="Hacquard S."/>
        </authorList>
    </citation>
    <scope>NUCLEOTIDE SEQUENCE</scope>
    <source>
        <strain evidence="9">MPI-CAGE-CH-0230</strain>
    </source>
</reference>
<dbReference type="RefSeq" id="XP_046011846.1">
    <property type="nucleotide sequence ID" value="XM_046162615.1"/>
</dbReference>
<feature type="region of interest" description="Disordered" evidence="6">
    <location>
        <begin position="269"/>
        <end position="294"/>
    </location>
</feature>
<dbReference type="InterPro" id="IPR052337">
    <property type="entry name" value="SAT4-like"/>
</dbReference>
<sequence length="808" mass="89527">MSRACVRKCALTTGQDAWSAASRAAKTGSAAREDIRVSEKRKEQGWCQSAVTALDGRSFVSVKASNCSQGQPKLVGGYRTGWVENLVLPHITTIDVVAAEPMGIAQMSEKLALGPARCSGSVPSLPELVDHRLVSELVFCKEGTQDARKHLDVLESIWLAAACEQISVLKSLQGLNRLCICLWIDPARALLSQCRPPSSDVGATPWFSLAFVVGSALRTTGSSSVVWRWRWPDTTESEHKHRVRKNHCNPGPWAPRRTSAPCTAHAADQASTHVQRHRQQGETATPEAGEEGDLLSKKANINTSWSYLVTTSASTKTRTKKQPGLDKSAFKVEHVPRDVKRRFPQQALQHLPRPRQGNILVKMATPTTVMGMLGHQNNLDETSTGWNNPTTIRGLTISLMLLSSLCVGFRLYTRFFIVRMPGWDDLCVMLFILTGHLGSITVCVSVNHGLGQHFLLIAPAEADKWLKTFYICNGSYQLSSLLVKLSLLLQYLRLYETGRMRLFTKAMFCVVLAWGLVFASLAWIPCNPVSDYWTWGRERNCWGFGADNLEHFVATYTTQAASNMFFDIVVLCIPLPKYFSKDINRQTRGGLAGLFALGALVIGASIWRFGDMVAHRATTWPTFDPTWYGSSAICLGIIEVNLAIICASIPVFWPTLSKALMGTIFVTQEVKITRHMRYSTDAERDDEIELQRSKSGGTEHQSPPSITTRSSHRRGSKHHHQHHHGDNSSRRSIISRTGSEASQEEDREAAAEMAEKGSVMSATVVHYMDDYVMAQVDPLQSAKTPFAHVVGARSERDPKRRGSSPRLT</sequence>
<evidence type="ECO:0000256" key="4">
    <source>
        <dbReference type="ARBA" id="ARBA00023136"/>
    </source>
</evidence>
<dbReference type="Proteomes" id="UP000756346">
    <property type="component" value="Unassembled WGS sequence"/>
</dbReference>
<feature type="domain" description="Rhodopsin" evidence="8">
    <location>
        <begin position="409"/>
        <end position="657"/>
    </location>
</feature>
<dbReference type="OrthoDB" id="61113at2759"/>
<evidence type="ECO:0000259" key="8">
    <source>
        <dbReference type="Pfam" id="PF20684"/>
    </source>
</evidence>
<evidence type="ECO:0000256" key="1">
    <source>
        <dbReference type="ARBA" id="ARBA00004141"/>
    </source>
</evidence>
<comment type="similarity">
    <text evidence="5">Belongs to the SAT4 family.</text>
</comment>
<dbReference type="Pfam" id="PF20684">
    <property type="entry name" value="Fung_rhodopsin"/>
    <property type="match status" value="1"/>
</dbReference>
<dbReference type="PANTHER" id="PTHR33048">
    <property type="entry name" value="PTH11-LIKE INTEGRAL MEMBRANE PROTEIN (AFU_ORTHOLOGUE AFUA_5G11245)"/>
    <property type="match status" value="1"/>
</dbReference>
<proteinExistence type="inferred from homology"/>
<keyword evidence="2 7" id="KW-0812">Transmembrane</keyword>